<dbReference type="AlphaFoldDB" id="A0A438MTA4"/>
<sequence length="367" mass="40753">MAPSNSRSRYHLPDALAISNRTDKPRSFPPIRACIFDMDGLLIDSEDAYTRVTNTILRENNRPDLPWHIKAQLQGRPGLAAGKIFHEWAQLPISRDEFHKRQIELQAEHFQNCQPLPGVESLLRRLSSATTRESQDLRSPTRGKKIRLALATSSHSKNYDIKTQNLGHLFNTFPDRHKIVGDDARIPAGRGKPLPDIYLLALQTINESLEVAQEGERPIEPHECLVFEDSVPGVEAGRRAGMRVVWVPHPGLLDIYQGREEEVLAGRTGEHKEDDLDHAEGIPLAGSPGHVGEIGDGWGELLATLEHFEFSKYGISLSDSKHSSESGQAAMEGTTDKELEEMTAMADGKAHAAEEPKALSDSGPRRR</sequence>
<dbReference type="Gene3D" id="3.40.50.1000">
    <property type="entry name" value="HAD superfamily/HAD-like"/>
    <property type="match status" value="1"/>
</dbReference>
<feature type="compositionally biased region" description="Basic and acidic residues" evidence="1">
    <location>
        <begin position="348"/>
        <end position="358"/>
    </location>
</feature>
<dbReference type="InterPro" id="IPR036412">
    <property type="entry name" value="HAD-like_sf"/>
</dbReference>
<evidence type="ECO:0000256" key="1">
    <source>
        <dbReference type="SAM" id="MobiDB-lite"/>
    </source>
</evidence>
<organism evidence="2 3">
    <name type="scientific">Exophiala mesophila</name>
    <name type="common">Black yeast-like fungus</name>
    <dbReference type="NCBI Taxonomy" id="212818"/>
    <lineage>
        <taxon>Eukaryota</taxon>
        <taxon>Fungi</taxon>
        <taxon>Dikarya</taxon>
        <taxon>Ascomycota</taxon>
        <taxon>Pezizomycotina</taxon>
        <taxon>Eurotiomycetes</taxon>
        <taxon>Chaetothyriomycetidae</taxon>
        <taxon>Chaetothyriales</taxon>
        <taxon>Herpotrichiellaceae</taxon>
        <taxon>Exophiala</taxon>
    </lineage>
</organism>
<protein>
    <submittedName>
        <fullName evidence="2">Uncharacterized protein</fullName>
    </submittedName>
</protein>
<evidence type="ECO:0000313" key="3">
    <source>
        <dbReference type="Proteomes" id="UP000288859"/>
    </source>
</evidence>
<name>A0A438MTA4_EXOME</name>
<dbReference type="VEuPathDB" id="FungiDB:PV10_05219"/>
<dbReference type="InterPro" id="IPR023198">
    <property type="entry name" value="PGP-like_dom2"/>
</dbReference>
<dbReference type="SFLD" id="SFLDG01129">
    <property type="entry name" value="C1.5:_HAD__Beta-PGM__Phosphata"/>
    <property type="match status" value="1"/>
</dbReference>
<accession>A0A438MTA4</accession>
<dbReference type="NCBIfam" id="TIGR01509">
    <property type="entry name" value="HAD-SF-IA-v3"/>
    <property type="match status" value="1"/>
</dbReference>
<dbReference type="SFLD" id="SFLDS00003">
    <property type="entry name" value="Haloacid_Dehalogenase"/>
    <property type="match status" value="1"/>
</dbReference>
<gene>
    <name evidence="2" type="ORF">B0A52_09735</name>
</gene>
<proteinExistence type="predicted"/>
<dbReference type="Pfam" id="PF00702">
    <property type="entry name" value="Hydrolase"/>
    <property type="match status" value="1"/>
</dbReference>
<dbReference type="EMBL" id="NAJM01000064">
    <property type="protein sequence ID" value="RVX66304.1"/>
    <property type="molecule type" value="Genomic_DNA"/>
</dbReference>
<comment type="caution">
    <text evidence="2">The sequence shown here is derived from an EMBL/GenBank/DDBJ whole genome shotgun (WGS) entry which is preliminary data.</text>
</comment>
<dbReference type="FunFam" id="1.10.150.240:FF:000001">
    <property type="entry name" value="Haloacid dehalogenase-like hydrolase domain"/>
    <property type="match status" value="1"/>
</dbReference>
<reference evidence="2 3" key="1">
    <citation type="submission" date="2017-03" db="EMBL/GenBank/DDBJ databases">
        <title>Genomes of endolithic fungi from Antarctica.</title>
        <authorList>
            <person name="Coleine C."/>
            <person name="Masonjones S."/>
            <person name="Stajich J.E."/>
        </authorList>
    </citation>
    <scope>NUCLEOTIDE SEQUENCE [LARGE SCALE GENOMIC DNA]</scope>
    <source>
        <strain evidence="2 3">CCFEE 6314</strain>
    </source>
</reference>
<dbReference type="Proteomes" id="UP000288859">
    <property type="component" value="Unassembled WGS sequence"/>
</dbReference>
<dbReference type="Gene3D" id="1.10.150.240">
    <property type="entry name" value="Putative phosphatase, domain 2"/>
    <property type="match status" value="1"/>
</dbReference>
<dbReference type="SUPFAM" id="SSF56784">
    <property type="entry name" value="HAD-like"/>
    <property type="match status" value="1"/>
</dbReference>
<dbReference type="GO" id="GO:0016791">
    <property type="term" value="F:phosphatase activity"/>
    <property type="evidence" value="ECO:0007669"/>
    <property type="project" value="TreeGrafter"/>
</dbReference>
<feature type="region of interest" description="Disordered" evidence="1">
    <location>
        <begin position="342"/>
        <end position="367"/>
    </location>
</feature>
<dbReference type="OrthoDB" id="40579at2759"/>
<dbReference type="InterPro" id="IPR006439">
    <property type="entry name" value="HAD-SF_hydro_IA"/>
</dbReference>
<dbReference type="PANTHER" id="PTHR18901">
    <property type="entry name" value="2-DEOXYGLUCOSE-6-PHOSPHATE PHOSPHATASE 2"/>
    <property type="match status" value="1"/>
</dbReference>
<evidence type="ECO:0000313" key="2">
    <source>
        <dbReference type="EMBL" id="RVX66304.1"/>
    </source>
</evidence>
<feature type="region of interest" description="Disordered" evidence="1">
    <location>
        <begin position="318"/>
        <end position="337"/>
    </location>
</feature>
<dbReference type="PANTHER" id="PTHR18901:SF38">
    <property type="entry name" value="PSEUDOURIDINE-5'-PHOSPHATASE"/>
    <property type="match status" value="1"/>
</dbReference>
<dbReference type="InterPro" id="IPR023214">
    <property type="entry name" value="HAD_sf"/>
</dbReference>